<keyword evidence="1" id="KW-0732">Signal</keyword>
<feature type="signal peptide" evidence="1">
    <location>
        <begin position="1"/>
        <end position="22"/>
    </location>
</feature>
<proteinExistence type="predicted"/>
<accession>A0AAV7WGL7</accession>
<protein>
    <recommendedName>
        <fullName evidence="4">Secreted protein</fullName>
    </recommendedName>
</protein>
<evidence type="ECO:0000313" key="2">
    <source>
        <dbReference type="EMBL" id="KAJ1211975.1"/>
    </source>
</evidence>
<dbReference type="EMBL" id="JANPWB010000002">
    <property type="protein sequence ID" value="KAJ1211975.1"/>
    <property type="molecule type" value="Genomic_DNA"/>
</dbReference>
<dbReference type="Proteomes" id="UP001066276">
    <property type="component" value="Chromosome 1_2"/>
</dbReference>
<dbReference type="AlphaFoldDB" id="A0AAV7WGL7"/>
<evidence type="ECO:0008006" key="4">
    <source>
        <dbReference type="Google" id="ProtNLM"/>
    </source>
</evidence>
<organism evidence="2 3">
    <name type="scientific">Pleurodeles waltl</name>
    <name type="common">Iberian ribbed newt</name>
    <dbReference type="NCBI Taxonomy" id="8319"/>
    <lineage>
        <taxon>Eukaryota</taxon>
        <taxon>Metazoa</taxon>
        <taxon>Chordata</taxon>
        <taxon>Craniata</taxon>
        <taxon>Vertebrata</taxon>
        <taxon>Euteleostomi</taxon>
        <taxon>Amphibia</taxon>
        <taxon>Batrachia</taxon>
        <taxon>Caudata</taxon>
        <taxon>Salamandroidea</taxon>
        <taxon>Salamandridae</taxon>
        <taxon>Pleurodelinae</taxon>
        <taxon>Pleurodeles</taxon>
    </lineage>
</organism>
<comment type="caution">
    <text evidence="2">The sequence shown here is derived from an EMBL/GenBank/DDBJ whole genome shotgun (WGS) entry which is preliminary data.</text>
</comment>
<gene>
    <name evidence="2" type="ORF">NDU88_007323</name>
</gene>
<reference evidence="2" key="1">
    <citation type="journal article" date="2022" name="bioRxiv">
        <title>Sequencing and chromosome-scale assembly of the giantPleurodeles waltlgenome.</title>
        <authorList>
            <person name="Brown T."/>
            <person name="Elewa A."/>
            <person name="Iarovenko S."/>
            <person name="Subramanian E."/>
            <person name="Araus A.J."/>
            <person name="Petzold A."/>
            <person name="Susuki M."/>
            <person name="Suzuki K.-i.T."/>
            <person name="Hayashi T."/>
            <person name="Toyoda A."/>
            <person name="Oliveira C."/>
            <person name="Osipova E."/>
            <person name="Leigh N.D."/>
            <person name="Simon A."/>
            <person name="Yun M.H."/>
        </authorList>
    </citation>
    <scope>NUCLEOTIDE SEQUENCE</scope>
    <source>
        <strain evidence="2">20211129_DDA</strain>
        <tissue evidence="2">Liver</tissue>
    </source>
</reference>
<name>A0AAV7WGL7_PLEWA</name>
<evidence type="ECO:0000313" key="3">
    <source>
        <dbReference type="Proteomes" id="UP001066276"/>
    </source>
</evidence>
<sequence>MATSGARDFVLTLLSCCMCVEGRGQLAGPSGAGSAPYRAEASRTGHIICAGMTKKYHQRRELRSIGRREKNHRFHLGGFVAVLPQALLLDMDKTLKAAALYPAGLLQRRCGSYRSYTLFREWKSL</sequence>
<keyword evidence="3" id="KW-1185">Reference proteome</keyword>
<feature type="chain" id="PRO_5043877189" description="Secreted protein" evidence="1">
    <location>
        <begin position="23"/>
        <end position="125"/>
    </location>
</feature>
<evidence type="ECO:0000256" key="1">
    <source>
        <dbReference type="SAM" id="SignalP"/>
    </source>
</evidence>